<keyword evidence="5 11" id="KW-0328">Glycosyltransferase</keyword>
<protein>
    <recommendedName>
        <fullName evidence="11">GPI mannosyltransferase 1</fullName>
        <ecNumber evidence="11">2.4.1.-</ecNumber>
    </recommendedName>
    <alternativeName>
        <fullName evidence="11">GPI mannosyltransferase I</fullName>
    </alternativeName>
</protein>
<evidence type="ECO:0000256" key="4">
    <source>
        <dbReference type="ARBA" id="ARBA00022502"/>
    </source>
</evidence>
<comment type="pathway">
    <text evidence="2 11">Glycolipid biosynthesis; glycosylphosphatidylinositol-anchor biosynthesis.</text>
</comment>
<dbReference type="Proteomes" id="UP001530400">
    <property type="component" value="Unassembled WGS sequence"/>
</dbReference>
<organism evidence="13 14">
    <name type="scientific">Cyclotella atomus</name>
    <dbReference type="NCBI Taxonomy" id="382360"/>
    <lineage>
        <taxon>Eukaryota</taxon>
        <taxon>Sar</taxon>
        <taxon>Stramenopiles</taxon>
        <taxon>Ochrophyta</taxon>
        <taxon>Bacillariophyta</taxon>
        <taxon>Coscinodiscophyceae</taxon>
        <taxon>Thalassiosirophycidae</taxon>
        <taxon>Stephanodiscales</taxon>
        <taxon>Stephanodiscaceae</taxon>
        <taxon>Cyclotella</taxon>
    </lineage>
</organism>
<gene>
    <name evidence="13" type="ORF">ACHAWO_003800</name>
</gene>
<comment type="caution">
    <text evidence="13">The sequence shown here is derived from an EMBL/GenBank/DDBJ whole genome shotgun (WGS) entry which is preliminary data.</text>
</comment>
<comment type="subcellular location">
    <subcellularLocation>
        <location evidence="1 11">Endoplasmic reticulum membrane</location>
        <topology evidence="1 11">Multi-pass membrane protein</topology>
    </subcellularLocation>
</comment>
<keyword evidence="14" id="KW-1185">Reference proteome</keyword>
<comment type="caution">
    <text evidence="11">Lacks conserved residue(s) required for the propagation of feature annotation.</text>
</comment>
<evidence type="ECO:0000256" key="9">
    <source>
        <dbReference type="ARBA" id="ARBA00022989"/>
    </source>
</evidence>
<comment type="similarity">
    <text evidence="3 11">Belongs to the PIGM family.</text>
</comment>
<dbReference type="AlphaFoldDB" id="A0ABD3NI27"/>
<evidence type="ECO:0000256" key="10">
    <source>
        <dbReference type="ARBA" id="ARBA00023136"/>
    </source>
</evidence>
<keyword evidence="4 11" id="KW-0337">GPI-anchor biosynthesis</keyword>
<feature type="transmembrane region" description="Helical" evidence="11">
    <location>
        <begin position="192"/>
        <end position="212"/>
    </location>
</feature>
<evidence type="ECO:0000256" key="2">
    <source>
        <dbReference type="ARBA" id="ARBA00004687"/>
    </source>
</evidence>
<feature type="transmembrane region" description="Helical" evidence="11">
    <location>
        <begin position="407"/>
        <end position="428"/>
    </location>
</feature>
<feature type="transmembrane region" description="Helical" evidence="11">
    <location>
        <begin position="95"/>
        <end position="115"/>
    </location>
</feature>
<evidence type="ECO:0000313" key="13">
    <source>
        <dbReference type="EMBL" id="KAL3775184.1"/>
    </source>
</evidence>
<reference evidence="13 14" key="1">
    <citation type="submission" date="2024-10" db="EMBL/GenBank/DDBJ databases">
        <title>Updated reference genomes for cyclostephanoid diatoms.</title>
        <authorList>
            <person name="Roberts W.R."/>
            <person name="Alverson A.J."/>
        </authorList>
    </citation>
    <scope>NUCLEOTIDE SEQUENCE [LARGE SCALE GENOMIC DNA]</scope>
    <source>
        <strain evidence="13 14">AJA010-31</strain>
    </source>
</reference>
<evidence type="ECO:0000256" key="1">
    <source>
        <dbReference type="ARBA" id="ARBA00004477"/>
    </source>
</evidence>
<keyword evidence="7 11" id="KW-0812">Transmembrane</keyword>
<dbReference type="InterPro" id="IPR007704">
    <property type="entry name" value="PIG-M"/>
</dbReference>
<feature type="transmembrane region" description="Helical" evidence="11">
    <location>
        <begin position="295"/>
        <end position="320"/>
    </location>
</feature>
<comment type="function">
    <text evidence="11">Catalytic subunit of the glycosylphosphatidylinositol-mannosyltransferase I complex which catalyzes the transfer of the first mannose, via an alpha-1,4 bond from a dolichol-phosphate-mannose (Dol-P-Man) to the glucosaminyl acyl phosphatidylinositol (GlcN-(acyl)PI) intermediate to generate alpha-D-Man-(1-&gt;4)-alpha-D-GlcN-(1-&gt;6)-(1-radyl,2-acyl-sn-glycero-3-phospho)-2-acyl-inositol and participates in the sixth step of the glycosylphosphatidylinositol-anchor biosynthesis.</text>
</comment>
<dbReference type="EC" id="2.4.1.-" evidence="11"/>
<dbReference type="PANTHER" id="PTHR12886:SF0">
    <property type="entry name" value="GPI MANNOSYLTRANSFERASE 1"/>
    <property type="match status" value="1"/>
</dbReference>
<dbReference type="GO" id="GO:0006506">
    <property type="term" value="P:GPI anchor biosynthetic process"/>
    <property type="evidence" value="ECO:0007669"/>
    <property type="project" value="UniProtKB-KW"/>
</dbReference>
<dbReference type="GO" id="GO:0016757">
    <property type="term" value="F:glycosyltransferase activity"/>
    <property type="evidence" value="ECO:0007669"/>
    <property type="project" value="UniProtKB-KW"/>
</dbReference>
<evidence type="ECO:0000256" key="6">
    <source>
        <dbReference type="ARBA" id="ARBA00022679"/>
    </source>
</evidence>
<evidence type="ECO:0000256" key="8">
    <source>
        <dbReference type="ARBA" id="ARBA00022824"/>
    </source>
</evidence>
<keyword evidence="10 11" id="KW-0472">Membrane</keyword>
<name>A0ABD3NI27_9STRA</name>
<keyword evidence="9 11" id="KW-1133">Transmembrane helix</keyword>
<evidence type="ECO:0000256" key="7">
    <source>
        <dbReference type="ARBA" id="ARBA00022692"/>
    </source>
</evidence>
<feature type="signal peptide" evidence="12">
    <location>
        <begin position="1"/>
        <end position="23"/>
    </location>
</feature>
<keyword evidence="12" id="KW-0732">Signal</keyword>
<dbReference type="PANTHER" id="PTHR12886">
    <property type="entry name" value="PIG-M MANNOSYLTRANSFERASE"/>
    <property type="match status" value="1"/>
</dbReference>
<evidence type="ECO:0000256" key="12">
    <source>
        <dbReference type="SAM" id="SignalP"/>
    </source>
</evidence>
<dbReference type="EMBL" id="JALLPJ020001164">
    <property type="protein sequence ID" value="KAL3775184.1"/>
    <property type="molecule type" value="Genomic_DNA"/>
</dbReference>
<evidence type="ECO:0000256" key="11">
    <source>
        <dbReference type="RuleBase" id="RU365064"/>
    </source>
</evidence>
<keyword evidence="6 11" id="KW-0808">Transferase</keyword>
<feature type="transmembrane region" description="Helical" evidence="11">
    <location>
        <begin position="440"/>
        <end position="459"/>
    </location>
</feature>
<accession>A0ABD3NI27</accession>
<feature type="chain" id="PRO_5044741124" description="GPI mannosyltransferase 1" evidence="12">
    <location>
        <begin position="24"/>
        <end position="511"/>
    </location>
</feature>
<keyword evidence="8 11" id="KW-0256">Endoplasmic reticulum</keyword>
<dbReference type="GO" id="GO:0005789">
    <property type="term" value="C:endoplasmic reticulum membrane"/>
    <property type="evidence" value="ECO:0007669"/>
    <property type="project" value="UniProtKB-SubCell"/>
</dbReference>
<feature type="transmembrane region" description="Helical" evidence="11">
    <location>
        <begin position="471"/>
        <end position="490"/>
    </location>
</feature>
<sequence>MPSARQHLLIGLTIRLLLTVTLPALLDDGLLLQGVRYTDIDYDVFTDAAHHVANGNSPYKRHTYRYTPFLAGLLALPSKYSNNGTVLSLVMSTKYFGKILFSIADAICGYIIALLRRRQRTNQQQNSSQTAVFGLSADFIDALWWLYNPLPINICTRGSAESLVVLLPVLATVAIAEMHSTQPLTRQARSHYWSIVLKSCLAGILHGVGIHAKLYPLIYTVSFMAYFSHQQQSSDQITIIKSNQAKPGWTNLLSESMQYLENCFCCGPSKSVGNTFPWRHPVRILVMAMLWVERLFMTMSSVLFLVFTLATTMGLTYAAVQSYGREAWEEGLLYHFQRVDHRHNYSIYWYWIYLSRGRAATSALSTSASLWGHIPTIPQIFILGFTSLGIAPYDLTLALFVQTFAFVAFNKVMTAQYFTWYLCLLPLCSDRISWRSKRMLASLALLGVSIVSWLLSAFTLEMLGWRTHRHVWLASMFFFIANINLLVSILDGYKSKKMSVPGQGWAKVKLT</sequence>
<dbReference type="Pfam" id="PF05007">
    <property type="entry name" value="Mannosyl_trans"/>
    <property type="match status" value="2"/>
</dbReference>
<proteinExistence type="inferred from homology"/>
<evidence type="ECO:0000256" key="3">
    <source>
        <dbReference type="ARBA" id="ARBA00011071"/>
    </source>
</evidence>
<evidence type="ECO:0000256" key="5">
    <source>
        <dbReference type="ARBA" id="ARBA00022676"/>
    </source>
</evidence>
<evidence type="ECO:0000313" key="14">
    <source>
        <dbReference type="Proteomes" id="UP001530400"/>
    </source>
</evidence>